<dbReference type="OrthoDB" id="5291305at2"/>
<dbReference type="AlphaFoldDB" id="A0A363CZF2"/>
<dbReference type="Pfam" id="PF01973">
    <property type="entry name" value="MptE-like"/>
    <property type="match status" value="1"/>
</dbReference>
<evidence type="ECO:0000259" key="2">
    <source>
        <dbReference type="Pfam" id="PF20157"/>
    </source>
</evidence>
<feature type="domain" description="6-hydroxymethylpterin diphosphokinase MptE-like" evidence="1">
    <location>
        <begin position="291"/>
        <end position="445"/>
    </location>
</feature>
<protein>
    <recommendedName>
        <fullName evidence="5">Motility accessory factor</fullName>
    </recommendedName>
</protein>
<dbReference type="Proteomes" id="UP000251135">
    <property type="component" value="Unassembled WGS sequence"/>
</dbReference>
<gene>
    <name evidence="3" type="ORF">B0174_06365</name>
</gene>
<organism evidence="3 4">
    <name type="scientific">Arcobacter caeni</name>
    <dbReference type="NCBI Taxonomy" id="1912877"/>
    <lineage>
        <taxon>Bacteria</taxon>
        <taxon>Pseudomonadati</taxon>
        <taxon>Campylobacterota</taxon>
        <taxon>Epsilonproteobacteria</taxon>
        <taxon>Campylobacterales</taxon>
        <taxon>Arcobacteraceae</taxon>
        <taxon>Arcobacter</taxon>
    </lineage>
</organism>
<dbReference type="PANTHER" id="PTHR41786:SF1">
    <property type="entry name" value="6-HYDROXYMETHYLPTERIN DIPHOSPHOKINASE MPTE-LIKE DOMAIN-CONTAINING PROTEIN"/>
    <property type="match status" value="1"/>
</dbReference>
<reference evidence="3 4" key="1">
    <citation type="submission" date="2017-02" db="EMBL/GenBank/DDBJ databases">
        <title>Arcobacter caeni sp. nov, a new Arcobacter species isolated from reclaimed water.</title>
        <authorList>
            <person name="Figueras M.J."/>
            <person name="Perez-Cataluna A."/>
            <person name="Salas-Masso N."/>
        </authorList>
    </citation>
    <scope>NUCLEOTIDE SEQUENCE [LARGE SCALE GENOMIC DNA]</scope>
    <source>
        <strain evidence="3 4">RW17-10</strain>
    </source>
</reference>
<evidence type="ECO:0000313" key="4">
    <source>
        <dbReference type="Proteomes" id="UP000251135"/>
    </source>
</evidence>
<name>A0A363CZF2_9BACT</name>
<sequence length="677" mass="78964">MTEAQIQLQNALTTTFLANLVFLSEYDNELYHRVEQLSMMIENGTYKEKYALEFVLESGDFDIYDIINNKYLYNKNPKKMNDEIVKKIEFNEKNSIFNLPEYFLFKNQVEIDINNRFNHEKISESISLTSNNMWEYANALNDFLEKNKKGVKKIKKFIFLGTLLGRHIPRIAKKVDAKVYLILERNLEIFRLSLFTVDYTILANKGAIFSIMDNVLEEENKISNFINYENLENYLIKISSTGINIDGYIDNILSILQSARPTAYDYIRMLYIHINRSTKVFNNGYKTLLLNQISEKSKLFKDVPILYIAAGPSLDENLEWIKVNQNKFFIVTIGAAYKKLLLNNIKIDMISTIDESDILEKLQFDNESVAKISNDTIILASVMTNEKILKKFNEKKLFLFEIFTPFHLNNIVYDGFSVGEITLALLMNFNPKKIYLIGLDLALNQTTGESHSKASGSNVQVLNLEKKQNRDIFIVDESLIKVKGNFKKEVFTTSLFYSSIKSAELKISRKNKNLSIYNLSTNGAYFQGTISKKIKDVKVENLNNVKSINEDLTKFLQQNSFKEISKESKKHFRKEILFLNKEIKEILNDIKGETFKSYNEFYEKIFIIPTKIVEGRIPLLYQIISNYFQMVVPYLSYHFNDIKIKNEKNKVKKIKEVFVKQIEKVIDDYILCLERVI</sequence>
<dbReference type="EMBL" id="MUXE01000007">
    <property type="protein sequence ID" value="PUE64468.1"/>
    <property type="molecule type" value="Genomic_DNA"/>
</dbReference>
<accession>A0A363CZF2</accession>
<evidence type="ECO:0000313" key="3">
    <source>
        <dbReference type="EMBL" id="PUE64468.1"/>
    </source>
</evidence>
<keyword evidence="4" id="KW-1185">Reference proteome</keyword>
<dbReference type="Pfam" id="PF20157">
    <property type="entry name" value="Maf_flag10_N"/>
    <property type="match status" value="1"/>
</dbReference>
<feature type="domain" description="Glycosyltransferase Maf N-terminal" evidence="2">
    <location>
        <begin position="16"/>
        <end position="203"/>
    </location>
</feature>
<dbReference type="RefSeq" id="WP_108558834.1">
    <property type="nucleotide sequence ID" value="NZ_MUXE01000007.1"/>
</dbReference>
<evidence type="ECO:0008006" key="5">
    <source>
        <dbReference type="Google" id="ProtNLM"/>
    </source>
</evidence>
<dbReference type="PANTHER" id="PTHR41786">
    <property type="entry name" value="MOTILITY ACCESSORY FACTOR MAF"/>
    <property type="match status" value="1"/>
</dbReference>
<proteinExistence type="predicted"/>
<dbReference type="InterPro" id="IPR045376">
    <property type="entry name" value="Maf_N"/>
</dbReference>
<comment type="caution">
    <text evidence="3">The sequence shown here is derived from an EMBL/GenBank/DDBJ whole genome shotgun (WGS) entry which is preliminary data.</text>
</comment>
<evidence type="ECO:0000259" key="1">
    <source>
        <dbReference type="Pfam" id="PF01973"/>
    </source>
</evidence>
<dbReference type="InterPro" id="IPR002826">
    <property type="entry name" value="MptE-like"/>
</dbReference>